<keyword evidence="1" id="KW-1015">Disulfide bond</keyword>
<dbReference type="EMBL" id="JBBPFD010000019">
    <property type="protein sequence ID" value="KAK7885954.1"/>
    <property type="molecule type" value="Genomic_DNA"/>
</dbReference>
<feature type="domain" description="ZP" evidence="3">
    <location>
        <begin position="92"/>
        <end position="339"/>
    </location>
</feature>
<comment type="caution">
    <text evidence="4">The sequence shown here is derived from an EMBL/GenBank/DDBJ whole genome shotgun (WGS) entry which is preliminary data.</text>
</comment>
<dbReference type="GO" id="GO:2000344">
    <property type="term" value="P:positive regulation of acrosome reaction"/>
    <property type="evidence" value="ECO:0007669"/>
    <property type="project" value="TreeGrafter"/>
</dbReference>
<dbReference type="SMART" id="SM00241">
    <property type="entry name" value="ZP"/>
    <property type="match status" value="1"/>
</dbReference>
<accession>A0AAW0MWS1</accession>
<sequence>MNQSRARVSSDAPPPSPCTCPAASTGKQHLSSTCPAASTGKLHLQQVNCTCPAPVLPLQQVNCTCPAASTGKLHLSSTCPAPVLPLQQVNCTCPAASTGKLHLSSTCPAASTGKQHLSSTCPTPSTGKLHLSSTCPATSTAPVLPLQQVNCNCPTPSTGKLHLSSTCPATSTGKQHLSYRFNRFQYSYKIGYRPNLSVRNLFKRMRSRVKFRLSPRNSLWEPLSSSDSFTLGRPMFFEAQAEFLSPGQRLYVHSCFATPDPSPSSTPQFTVVNNYGCMVESKDGRSSFIAHRNDVVRFSVDAFVFHRFEGNLFMHCSMSVGPDTPTVTDKSCNYHPQTRRWVELYGSDDVCSCCDSHCGPAASTETVISSSAWNINVKPEGGGRRNKPKFSSRLSKRKPKPSVARTFNPETTLEEREVRGEIRPAEHSIRSFRPEEIQPVPETVRWAVKEEKPLEMVGSADVEELEEEEGTHKIFEEIFDLALHNYYHGEINS</sequence>
<dbReference type="AlphaFoldDB" id="A0AAW0MWS1"/>
<gene>
    <name evidence="4" type="ORF">WMY93_025575</name>
</gene>
<dbReference type="GO" id="GO:0035803">
    <property type="term" value="P:egg coat formation"/>
    <property type="evidence" value="ECO:0007669"/>
    <property type="project" value="TreeGrafter"/>
</dbReference>
<dbReference type="InterPro" id="IPR055355">
    <property type="entry name" value="ZP-C"/>
</dbReference>
<evidence type="ECO:0000313" key="5">
    <source>
        <dbReference type="Proteomes" id="UP001460270"/>
    </source>
</evidence>
<proteinExistence type="predicted"/>
<feature type="compositionally biased region" description="Basic residues" evidence="2">
    <location>
        <begin position="384"/>
        <end position="400"/>
    </location>
</feature>
<dbReference type="PROSITE" id="PS51034">
    <property type="entry name" value="ZP_2"/>
    <property type="match status" value="1"/>
</dbReference>
<organism evidence="4 5">
    <name type="scientific">Mugilogobius chulae</name>
    <name type="common">yellowstripe goby</name>
    <dbReference type="NCBI Taxonomy" id="88201"/>
    <lineage>
        <taxon>Eukaryota</taxon>
        <taxon>Metazoa</taxon>
        <taxon>Chordata</taxon>
        <taxon>Craniata</taxon>
        <taxon>Vertebrata</taxon>
        <taxon>Euteleostomi</taxon>
        <taxon>Actinopterygii</taxon>
        <taxon>Neopterygii</taxon>
        <taxon>Teleostei</taxon>
        <taxon>Neoteleostei</taxon>
        <taxon>Acanthomorphata</taxon>
        <taxon>Gobiaria</taxon>
        <taxon>Gobiiformes</taxon>
        <taxon>Gobioidei</taxon>
        <taxon>Gobiidae</taxon>
        <taxon>Gobionellinae</taxon>
        <taxon>Mugilogobius</taxon>
    </lineage>
</organism>
<evidence type="ECO:0000256" key="1">
    <source>
        <dbReference type="ARBA" id="ARBA00023157"/>
    </source>
</evidence>
<evidence type="ECO:0000256" key="2">
    <source>
        <dbReference type="SAM" id="MobiDB-lite"/>
    </source>
</evidence>
<evidence type="ECO:0000259" key="3">
    <source>
        <dbReference type="PROSITE" id="PS51034"/>
    </source>
</evidence>
<dbReference type="Proteomes" id="UP001460270">
    <property type="component" value="Unassembled WGS sequence"/>
</dbReference>
<evidence type="ECO:0000313" key="4">
    <source>
        <dbReference type="EMBL" id="KAK7885954.1"/>
    </source>
</evidence>
<reference evidence="5" key="1">
    <citation type="submission" date="2024-04" db="EMBL/GenBank/DDBJ databases">
        <title>Salinicola lusitanus LLJ914,a marine bacterium isolated from the Okinawa Trough.</title>
        <authorList>
            <person name="Li J."/>
        </authorList>
    </citation>
    <scope>NUCLEOTIDE SEQUENCE [LARGE SCALE GENOMIC DNA]</scope>
</reference>
<dbReference type="Pfam" id="PF00100">
    <property type="entry name" value="Zona_pellucida"/>
    <property type="match status" value="1"/>
</dbReference>
<dbReference type="InterPro" id="IPR042235">
    <property type="entry name" value="ZP-C_dom"/>
</dbReference>
<dbReference type="GO" id="GO:0031012">
    <property type="term" value="C:extracellular matrix"/>
    <property type="evidence" value="ECO:0007669"/>
    <property type="project" value="TreeGrafter"/>
</dbReference>
<dbReference type="PANTHER" id="PTHR11576:SF15">
    <property type="entry name" value="ZONA PELLUCIDA SPERM-BINDING PROTEIN 3-LIKE"/>
    <property type="match status" value="1"/>
</dbReference>
<dbReference type="GO" id="GO:0032190">
    <property type="term" value="F:acrosin binding"/>
    <property type="evidence" value="ECO:0007669"/>
    <property type="project" value="TreeGrafter"/>
</dbReference>
<dbReference type="FunFam" id="2.60.40.4100:FF:000002">
    <property type="entry name" value="Zona pellucida sperm-binding protein 3"/>
    <property type="match status" value="1"/>
</dbReference>
<dbReference type="Gene3D" id="2.60.40.4100">
    <property type="entry name" value="Zona pellucida, ZP-C domain"/>
    <property type="match status" value="1"/>
</dbReference>
<dbReference type="PANTHER" id="PTHR11576">
    <property type="entry name" value="ZONA PELLUCIDA SPERM-BINDING PROTEIN 3"/>
    <property type="match status" value="1"/>
</dbReference>
<feature type="region of interest" description="Disordered" evidence="2">
    <location>
        <begin position="376"/>
        <end position="404"/>
    </location>
</feature>
<protein>
    <recommendedName>
        <fullName evidence="3">ZP domain-containing protein</fullName>
    </recommendedName>
</protein>
<name>A0AAW0MWS1_9GOBI</name>
<dbReference type="GO" id="GO:0007339">
    <property type="term" value="P:binding of sperm to zona pellucida"/>
    <property type="evidence" value="ECO:0007669"/>
    <property type="project" value="TreeGrafter"/>
</dbReference>
<dbReference type="InterPro" id="IPR001507">
    <property type="entry name" value="ZP_dom"/>
</dbReference>
<keyword evidence="5" id="KW-1185">Reference proteome</keyword>